<name>A0A7S3K706_9STRA</name>
<evidence type="ECO:0000256" key="1">
    <source>
        <dbReference type="SAM" id="MobiDB-lite"/>
    </source>
</evidence>
<evidence type="ECO:0000313" key="2">
    <source>
        <dbReference type="EMBL" id="CAE0374715.1"/>
    </source>
</evidence>
<organism evidence="2">
    <name type="scientific">Aureoumbra lagunensis</name>
    <dbReference type="NCBI Taxonomy" id="44058"/>
    <lineage>
        <taxon>Eukaryota</taxon>
        <taxon>Sar</taxon>
        <taxon>Stramenopiles</taxon>
        <taxon>Ochrophyta</taxon>
        <taxon>Pelagophyceae</taxon>
        <taxon>Pelagomonadales</taxon>
        <taxon>Aureoumbra</taxon>
    </lineage>
</organism>
<dbReference type="AlphaFoldDB" id="A0A7S3K706"/>
<gene>
    <name evidence="2" type="ORF">ALAG00032_LOCUS15519</name>
</gene>
<sequence length="411" mass="48566">MAAVDGVYLVLGRDPRKTLTSWVRGVLIRRRKKRFDKAKSQMHRRVVLSLFPQPRKHNMDTKKVALNIGFKTWHLFVQRQKEIENAEKTSFNYEQHNTNDDVIFSSVMERRSLLHSNAKKINMPQRRDFDNKNAMNRQDERYNQKLEIPLEFSAGPRRWLSRYLQRIIGAWRELTIEIRSKRWALLQCWHSLSRRWRFVAFGEWRRQAAAESARILLAKTITTIWARSRLAQIFTDWKLVQKCDDPKNLTEILRNESKLLRAHLRELTYLAEHHQSAAAELEDVTQRWQKRSLGESPATIAVGHKDLHDLSRRVDDARYLLHLFPPATFPDHSIPEEKKSIHQSEIDQEKDTSSIMEADDATEYIAPSRQQEIQVNFDEIFPQDISLSPKEIEDEIKGEKNSTRGYYHLYS</sequence>
<dbReference type="EMBL" id="HBIJ01023480">
    <property type="protein sequence ID" value="CAE0374715.1"/>
    <property type="molecule type" value="Transcribed_RNA"/>
</dbReference>
<proteinExistence type="predicted"/>
<protein>
    <submittedName>
        <fullName evidence="2">Uncharacterized protein</fullName>
    </submittedName>
</protein>
<accession>A0A7S3K706</accession>
<feature type="region of interest" description="Disordered" evidence="1">
    <location>
        <begin position="391"/>
        <end position="411"/>
    </location>
</feature>
<reference evidence="2" key="1">
    <citation type="submission" date="2021-01" db="EMBL/GenBank/DDBJ databases">
        <authorList>
            <person name="Corre E."/>
            <person name="Pelletier E."/>
            <person name="Niang G."/>
            <person name="Scheremetjew M."/>
            <person name="Finn R."/>
            <person name="Kale V."/>
            <person name="Holt S."/>
            <person name="Cochrane G."/>
            <person name="Meng A."/>
            <person name="Brown T."/>
            <person name="Cohen L."/>
        </authorList>
    </citation>
    <scope>NUCLEOTIDE SEQUENCE</scope>
    <source>
        <strain evidence="2">CCMP1510</strain>
    </source>
</reference>